<dbReference type="PROSITE" id="PS51105">
    <property type="entry name" value="PTS_EIIC_TYPE_3"/>
    <property type="match status" value="1"/>
</dbReference>
<dbReference type="InterPro" id="IPR004796">
    <property type="entry name" value="PTS_IIC_cello"/>
</dbReference>
<dbReference type="PANTHER" id="PTHR33989">
    <property type="match status" value="1"/>
</dbReference>
<evidence type="ECO:0000259" key="10">
    <source>
        <dbReference type="PROSITE" id="PS51105"/>
    </source>
</evidence>
<dbReference type="GO" id="GO:0005886">
    <property type="term" value="C:plasma membrane"/>
    <property type="evidence" value="ECO:0007669"/>
    <property type="project" value="UniProtKB-SubCell"/>
</dbReference>
<evidence type="ECO:0000313" key="11">
    <source>
        <dbReference type="EMBL" id="CBL51047.1"/>
    </source>
</evidence>
<feature type="transmembrane region" description="Helical" evidence="9">
    <location>
        <begin position="378"/>
        <end position="407"/>
    </location>
</feature>
<gene>
    <name evidence="11" type="primary">celB6</name>
    <name evidence="11" type="ordered locus">LCRIS_01600</name>
</gene>
<feature type="transmembrane region" description="Helical" evidence="9">
    <location>
        <begin position="238"/>
        <end position="258"/>
    </location>
</feature>
<evidence type="ECO:0000256" key="1">
    <source>
        <dbReference type="ARBA" id="ARBA00004651"/>
    </source>
</evidence>
<reference evidence="11 12" key="1">
    <citation type="journal article" date="2010" name="J. Bacteriol.">
        <title>Genome sequence of Lactobacillus crispatus ST1.</title>
        <authorList>
            <person name="Ojala T."/>
            <person name="Kuparinen V."/>
            <person name="Koskinen J.P."/>
            <person name="Alatalo E."/>
            <person name="Holm L."/>
            <person name="Auvinen P."/>
            <person name="Edelman S."/>
            <person name="Westerlund-Wikstrom B."/>
            <person name="Korhonen T.K."/>
            <person name="Paulin L."/>
            <person name="Kankainen M."/>
        </authorList>
    </citation>
    <scope>NUCLEOTIDE SEQUENCE [LARGE SCALE GENOMIC DNA]</scope>
    <source>
        <strain evidence="11 12">ST1</strain>
    </source>
</reference>
<feature type="transmembrane region" description="Helical" evidence="9">
    <location>
        <begin position="104"/>
        <end position="121"/>
    </location>
</feature>
<proteinExistence type="predicted"/>
<evidence type="ECO:0000256" key="9">
    <source>
        <dbReference type="SAM" id="Phobius"/>
    </source>
</evidence>
<feature type="transmembrane region" description="Helical" evidence="9">
    <location>
        <begin position="30"/>
        <end position="49"/>
    </location>
</feature>
<keyword evidence="5 9" id="KW-0812">Transmembrane</keyword>
<keyword evidence="7 8" id="KW-0472">Membrane</keyword>
<comment type="function">
    <text evidence="8">The phosphoenolpyruvate-dependent sugar phosphotransferase system (PTS), a major carbohydrate active -transport system, catalyzes the phosphorylation of incoming sugar substrates concomitant with their translocation across the cell membrane.</text>
</comment>
<evidence type="ECO:0000256" key="8">
    <source>
        <dbReference type="PIRNR" id="PIRNR006351"/>
    </source>
</evidence>
<keyword evidence="3 8" id="KW-1003">Cell membrane</keyword>
<feature type="transmembrane region" description="Helical" evidence="9">
    <location>
        <begin position="141"/>
        <end position="158"/>
    </location>
</feature>
<evidence type="ECO:0000256" key="4">
    <source>
        <dbReference type="ARBA" id="ARBA00022597"/>
    </source>
</evidence>
<dbReference type="InterPro" id="IPR004501">
    <property type="entry name" value="PTS_EIIC_3"/>
</dbReference>
<keyword evidence="2 8" id="KW-0813">Transport</keyword>
<dbReference type="GO" id="GO:0008982">
    <property type="term" value="F:protein-N(PI)-phosphohistidine-sugar phosphotransferase activity"/>
    <property type="evidence" value="ECO:0007669"/>
    <property type="project" value="UniProtKB-UniRule"/>
</dbReference>
<dbReference type="GO" id="GO:1901264">
    <property type="term" value="P:carbohydrate derivative transport"/>
    <property type="evidence" value="ECO:0007669"/>
    <property type="project" value="TreeGrafter"/>
</dbReference>
<feature type="transmembrane region" description="Helical" evidence="9">
    <location>
        <begin position="286"/>
        <end position="303"/>
    </location>
</feature>
<dbReference type="GO" id="GO:0009401">
    <property type="term" value="P:phosphoenolpyruvate-dependent sugar phosphotransferase system"/>
    <property type="evidence" value="ECO:0007669"/>
    <property type="project" value="InterPro"/>
</dbReference>
<feature type="transmembrane region" description="Helical" evidence="9">
    <location>
        <begin position="69"/>
        <end position="92"/>
    </location>
</feature>
<dbReference type="PIRSF" id="PIRSF006351">
    <property type="entry name" value="PTS_EIIC-Cellobiose"/>
    <property type="match status" value="1"/>
</dbReference>
<organism evidence="11 12">
    <name type="scientific">Lactobacillus crispatus (strain ST1)</name>
    <dbReference type="NCBI Taxonomy" id="748671"/>
    <lineage>
        <taxon>Bacteria</taxon>
        <taxon>Bacillati</taxon>
        <taxon>Bacillota</taxon>
        <taxon>Bacilli</taxon>
        <taxon>Lactobacillales</taxon>
        <taxon>Lactobacillaceae</taxon>
        <taxon>Lactobacillus</taxon>
    </lineage>
</organism>
<dbReference type="PATRIC" id="fig|748671.3.peg.1575"/>
<evidence type="ECO:0000256" key="6">
    <source>
        <dbReference type="ARBA" id="ARBA00022989"/>
    </source>
</evidence>
<feature type="transmembrane region" description="Helical" evidence="9">
    <location>
        <begin position="179"/>
        <end position="199"/>
    </location>
</feature>
<dbReference type="EMBL" id="FN692037">
    <property type="protein sequence ID" value="CBL51047.1"/>
    <property type="molecule type" value="Genomic_DNA"/>
</dbReference>
<dbReference type="Proteomes" id="UP000002371">
    <property type="component" value="Chromosome"/>
</dbReference>
<evidence type="ECO:0000313" key="12">
    <source>
        <dbReference type="Proteomes" id="UP000002371"/>
    </source>
</evidence>
<name>D5GZ38_LACCS</name>
<dbReference type="InterPro" id="IPR051088">
    <property type="entry name" value="PTS_Sugar-EIIC/EIIB"/>
</dbReference>
<feature type="transmembrane region" description="Helical" evidence="9">
    <location>
        <begin position="211"/>
        <end position="231"/>
    </location>
</feature>
<dbReference type="InterPro" id="IPR003352">
    <property type="entry name" value="PTS_EIIC"/>
</dbReference>
<dbReference type="HOGENOM" id="CLU_029688_1_0_9"/>
<protein>
    <recommendedName>
        <fullName evidence="8">Permease IIC component</fullName>
    </recommendedName>
</protein>
<reference key="2">
    <citation type="submission" date="2010-03" db="EMBL/GenBank/DDBJ databases">
        <title>Genome Sequence of Lactobacillus crispatus ST1.</title>
        <authorList>
            <person name="Ojala T."/>
            <person name="Kuparinen V."/>
            <person name="Koskinen J.P."/>
            <person name="Alatalo E."/>
            <person name="Holm L."/>
            <person name="Auvinen P."/>
            <person name="Edelman S."/>
            <person name="Westerlund-Wikstroem B."/>
            <person name="Korhonen T.K."/>
            <person name="Paulin L."/>
            <person name="Kankainen M."/>
        </authorList>
    </citation>
    <scope>NUCLEOTIDE SEQUENCE</scope>
    <source>
        <strain>ST1</strain>
    </source>
</reference>
<evidence type="ECO:0000256" key="7">
    <source>
        <dbReference type="ARBA" id="ARBA00023136"/>
    </source>
</evidence>
<dbReference type="eggNOG" id="COG1455">
    <property type="taxonomic scope" value="Bacteria"/>
</dbReference>
<dbReference type="NCBIfam" id="TIGR00410">
    <property type="entry name" value="lacE"/>
    <property type="match status" value="1"/>
</dbReference>
<feature type="domain" description="PTS EIIC type-3" evidence="10">
    <location>
        <begin position="6"/>
        <end position="409"/>
    </location>
</feature>
<dbReference type="RefSeq" id="WP_013086751.1">
    <property type="nucleotide sequence ID" value="NC_014106.1"/>
</dbReference>
<dbReference type="Pfam" id="PF02378">
    <property type="entry name" value="PTS_EIIC"/>
    <property type="match status" value="1"/>
</dbReference>
<comment type="subcellular location">
    <subcellularLocation>
        <location evidence="1">Cell membrane</location>
        <topology evidence="1">Multi-pass membrane protein</topology>
    </subcellularLocation>
</comment>
<evidence type="ECO:0000256" key="3">
    <source>
        <dbReference type="ARBA" id="ARBA00022475"/>
    </source>
</evidence>
<sequence>MNTGKMQQKLGKLTQFFNSNVYIQAIKNGMLAYVPFIIIASVFLIIGSFPIPAVANWLASLFHLTTAQFAAKLGIVNDASLVIGGLIVLLAISKNLADQMKLDNMPVMLATMVAFFILTPYKADKAGNNFLKVANIGAQSIFLAIVVSIFAAVIYRVIAKKGITIKLPASVPPAVSKPFESIIPSLVVITVFWIIRLILDQFSGQSALDLINAILGTPLKAIGGSLIGVLIAKTFAQFLWFFGIHGDSIVNGIMTPVLQVLQDQNKTATLAHHAVPNIINQSFWDQYLQIGVVGAILAIAIVAHSQRYKALKKVALVPYLFNIGEPTLFGIPLMLDFTYFIPLVFSNAASIIISYSAFALHLVPIPTGLVQVPWTTPIIISGFLVTGSWTGAVLQLVDLIVVTLIWIPFVKIADKRIMAQEQETSKEVDK</sequence>
<dbReference type="PANTHER" id="PTHR33989:SF4">
    <property type="entry name" value="PTS SYSTEM N,N'-DIACETYLCHITOBIOSE-SPECIFIC EIIC COMPONENT"/>
    <property type="match status" value="1"/>
</dbReference>
<evidence type="ECO:0000256" key="5">
    <source>
        <dbReference type="ARBA" id="ARBA00022692"/>
    </source>
</evidence>
<dbReference type="KEGG" id="lcr:LCRIS_01600"/>
<accession>D5GZ38</accession>
<evidence type="ECO:0000256" key="2">
    <source>
        <dbReference type="ARBA" id="ARBA00022448"/>
    </source>
</evidence>
<feature type="transmembrane region" description="Helical" evidence="9">
    <location>
        <begin position="337"/>
        <end position="358"/>
    </location>
</feature>
<dbReference type="AlphaFoldDB" id="D5GZ38"/>
<keyword evidence="4 8" id="KW-0762">Sugar transport</keyword>
<keyword evidence="6 9" id="KW-1133">Transmembrane helix</keyword>